<dbReference type="Gene3D" id="3.40.50.12780">
    <property type="entry name" value="N-terminal domain of ligase-like"/>
    <property type="match status" value="1"/>
</dbReference>
<gene>
    <name evidence="3" type="primary">menE</name>
    <name evidence="3" type="ORF">GCM10023153_05020</name>
</gene>
<dbReference type="SUPFAM" id="SSF56801">
    <property type="entry name" value="Acetyl-CoA synthetase-like"/>
    <property type="match status" value="1"/>
</dbReference>
<dbReference type="Pfam" id="PF00501">
    <property type="entry name" value="AMP-binding"/>
    <property type="match status" value="1"/>
</dbReference>
<organism evidence="3 4">
    <name type="scientific">Ornithinibacter aureus</name>
    <dbReference type="NCBI Taxonomy" id="622664"/>
    <lineage>
        <taxon>Bacteria</taxon>
        <taxon>Bacillati</taxon>
        <taxon>Actinomycetota</taxon>
        <taxon>Actinomycetes</taxon>
        <taxon>Micrococcales</taxon>
        <taxon>Intrasporangiaceae</taxon>
        <taxon>Ornithinibacter</taxon>
    </lineage>
</organism>
<dbReference type="InterPro" id="IPR025110">
    <property type="entry name" value="AMP-bd_C"/>
</dbReference>
<feature type="domain" description="AMP-dependent synthetase/ligase" evidence="1">
    <location>
        <begin position="55"/>
        <end position="251"/>
    </location>
</feature>
<dbReference type="RefSeq" id="WP_159901350.1">
    <property type="nucleotide sequence ID" value="NZ_BAABFX010000010.1"/>
</dbReference>
<dbReference type="Pfam" id="PF13193">
    <property type="entry name" value="AMP-binding_C"/>
    <property type="match status" value="1"/>
</dbReference>
<evidence type="ECO:0000259" key="1">
    <source>
        <dbReference type="Pfam" id="PF00501"/>
    </source>
</evidence>
<name>A0ABP8JDH1_9MICO</name>
<keyword evidence="4" id="KW-1185">Reference proteome</keyword>
<evidence type="ECO:0000313" key="4">
    <source>
        <dbReference type="Proteomes" id="UP001500390"/>
    </source>
</evidence>
<reference evidence="4" key="1">
    <citation type="journal article" date="2019" name="Int. J. Syst. Evol. Microbiol.">
        <title>The Global Catalogue of Microorganisms (GCM) 10K type strain sequencing project: providing services to taxonomists for standard genome sequencing and annotation.</title>
        <authorList>
            <consortium name="The Broad Institute Genomics Platform"/>
            <consortium name="The Broad Institute Genome Sequencing Center for Infectious Disease"/>
            <person name="Wu L."/>
            <person name="Ma J."/>
        </authorList>
    </citation>
    <scope>NUCLEOTIDE SEQUENCE [LARGE SCALE GENOMIC DNA]</scope>
    <source>
        <strain evidence="4">JCM 17738</strain>
    </source>
</reference>
<dbReference type="PANTHER" id="PTHR43767:SF1">
    <property type="entry name" value="NONRIBOSOMAL PEPTIDE SYNTHASE PES1 (EUROFUNG)-RELATED"/>
    <property type="match status" value="1"/>
</dbReference>
<dbReference type="Gene3D" id="3.30.300.30">
    <property type="match status" value="1"/>
</dbReference>
<sequence length="397" mass="41923">MIEQGVKGRGGLQPLAVPTGVPALALLPLLEQSLRGDRPVMPHAASGPVPPVPVHDPASLPDALAVVVGTSGSTGTPKRAMLTAPALRASARATHDTLGGPGQWLLAIPAHHIAGLQVLLRSLDAGTSPLAMDLTDGFRPQSFVTAAEGFTPGARRYTSLVPTQVVRLLDHPGGADALRTFDAVLVGGAAMPPRLRARAERARVHLVATYGMSETAGGCVYDGVALPRTEVELDEEGRILLGGPTIAHGYLGLPDLTRATFGTDEDGIRWFRTDDVGHVDDRGRLHVDGRLDDLINTGGLKVAPRLVEEAILEHVPGIRDVVVVGAPDREWGEAVCALFVLEPGALHDVTADDLRAYLRDLVPDHALPRRARRVTDLPTRGPGKPDRRAVAALFTMG</sequence>
<dbReference type="InterPro" id="IPR045851">
    <property type="entry name" value="AMP-bd_C_sf"/>
</dbReference>
<dbReference type="Proteomes" id="UP001500390">
    <property type="component" value="Unassembled WGS sequence"/>
</dbReference>
<evidence type="ECO:0000313" key="3">
    <source>
        <dbReference type="EMBL" id="GAA4389123.1"/>
    </source>
</evidence>
<dbReference type="InterPro" id="IPR000873">
    <property type="entry name" value="AMP-dep_synth/lig_dom"/>
</dbReference>
<protein>
    <submittedName>
        <fullName evidence="3">O-succinylbenzoate--CoA ligase</fullName>
    </submittedName>
</protein>
<accession>A0ABP8JDH1</accession>
<dbReference type="InterPro" id="IPR020845">
    <property type="entry name" value="AMP-binding_CS"/>
</dbReference>
<dbReference type="PROSITE" id="PS00455">
    <property type="entry name" value="AMP_BINDING"/>
    <property type="match status" value="1"/>
</dbReference>
<proteinExistence type="predicted"/>
<dbReference type="InterPro" id="IPR050237">
    <property type="entry name" value="ATP-dep_AMP-bd_enzyme"/>
</dbReference>
<dbReference type="PANTHER" id="PTHR43767">
    <property type="entry name" value="LONG-CHAIN-FATTY-ACID--COA LIGASE"/>
    <property type="match status" value="1"/>
</dbReference>
<dbReference type="InterPro" id="IPR042099">
    <property type="entry name" value="ANL_N_sf"/>
</dbReference>
<comment type="caution">
    <text evidence="3">The sequence shown here is derived from an EMBL/GenBank/DDBJ whole genome shotgun (WGS) entry which is preliminary data.</text>
</comment>
<dbReference type="GO" id="GO:0016874">
    <property type="term" value="F:ligase activity"/>
    <property type="evidence" value="ECO:0007669"/>
    <property type="project" value="UniProtKB-KW"/>
</dbReference>
<dbReference type="NCBIfam" id="NF005877">
    <property type="entry name" value="PRK07824.1"/>
    <property type="match status" value="1"/>
</dbReference>
<feature type="domain" description="AMP-binding enzyme C-terminal" evidence="2">
    <location>
        <begin position="309"/>
        <end position="384"/>
    </location>
</feature>
<evidence type="ECO:0000259" key="2">
    <source>
        <dbReference type="Pfam" id="PF13193"/>
    </source>
</evidence>
<dbReference type="EMBL" id="BAABFX010000010">
    <property type="protein sequence ID" value="GAA4389123.1"/>
    <property type="molecule type" value="Genomic_DNA"/>
</dbReference>
<keyword evidence="3" id="KW-0436">Ligase</keyword>